<dbReference type="EMBL" id="CP053069">
    <property type="protein sequence ID" value="QJR10567.1"/>
    <property type="molecule type" value="Genomic_DNA"/>
</dbReference>
<gene>
    <name evidence="2" type="ORF">DSM104443_01631</name>
</gene>
<evidence type="ECO:0000313" key="3">
    <source>
        <dbReference type="Proteomes" id="UP000501534"/>
    </source>
</evidence>
<dbReference type="RefSeq" id="WP_171088671.1">
    <property type="nucleotide sequence ID" value="NZ_CP053069.1"/>
</dbReference>
<feature type="compositionally biased region" description="Pro residues" evidence="1">
    <location>
        <begin position="98"/>
        <end position="114"/>
    </location>
</feature>
<accession>A0A6M4GYH2</accession>
<organism evidence="2 3">
    <name type="scientific">Usitatibacter rugosus</name>
    <dbReference type="NCBI Taxonomy" id="2732067"/>
    <lineage>
        <taxon>Bacteria</taxon>
        <taxon>Pseudomonadati</taxon>
        <taxon>Pseudomonadota</taxon>
        <taxon>Betaproteobacteria</taxon>
        <taxon>Nitrosomonadales</taxon>
        <taxon>Usitatibacteraceae</taxon>
        <taxon>Usitatibacter</taxon>
    </lineage>
</organism>
<dbReference type="AlphaFoldDB" id="A0A6M4GYH2"/>
<proteinExistence type="predicted"/>
<evidence type="ECO:0000313" key="2">
    <source>
        <dbReference type="EMBL" id="QJR10567.1"/>
    </source>
</evidence>
<protein>
    <submittedName>
        <fullName evidence="2">Uncharacterized protein</fullName>
    </submittedName>
</protein>
<keyword evidence="3" id="KW-1185">Reference proteome</keyword>
<dbReference type="Proteomes" id="UP000501534">
    <property type="component" value="Chromosome"/>
</dbReference>
<name>A0A6M4GYH2_9PROT</name>
<sequence>MTPETIYAKSAKGIQEIETRAHKLGSRLRQALIRIDGIRTMDELIEEAGEMAEAFVGHVEELEKEGFITDVTSDEAVTTAPLTAPIPEPAPVQHAPRPAAPAPAPAPRPEPVAPKPEHHAPAPAAHKPAAPRPAVPPEAVEYNSPVKFKLQDLLVEALGMETGKAGVALGNCRNRDDLARWVDLVVGPIESTAGRAKAKAFHKAAKKLIGG</sequence>
<dbReference type="KEGG" id="uru:DSM104443_01631"/>
<feature type="region of interest" description="Disordered" evidence="1">
    <location>
        <begin position="82"/>
        <end position="138"/>
    </location>
</feature>
<reference evidence="2 3" key="1">
    <citation type="submission" date="2020-04" db="EMBL/GenBank/DDBJ databases">
        <title>Usitatibacter rugosus gen. nov., sp. nov. and Usitatibacter palustris sp. nov., novel members of Usitatibacteraceae fam. nov. within the order Nitrosomonadales isolated from soil.</title>
        <authorList>
            <person name="Huber K.J."/>
            <person name="Neumann-Schaal M."/>
            <person name="Geppert A."/>
            <person name="Luckner M."/>
            <person name="Wanner G."/>
            <person name="Overmann J."/>
        </authorList>
    </citation>
    <scope>NUCLEOTIDE SEQUENCE [LARGE SCALE GENOMIC DNA]</scope>
    <source>
        <strain evidence="2 3">0125_3</strain>
    </source>
</reference>
<evidence type="ECO:0000256" key="1">
    <source>
        <dbReference type="SAM" id="MobiDB-lite"/>
    </source>
</evidence>